<dbReference type="Pfam" id="PF00246">
    <property type="entry name" value="Peptidase_M14"/>
    <property type="match status" value="1"/>
</dbReference>
<dbReference type="GO" id="GO:0004181">
    <property type="term" value="F:metallocarboxypeptidase activity"/>
    <property type="evidence" value="ECO:0007669"/>
    <property type="project" value="InterPro"/>
</dbReference>
<reference evidence="9" key="2">
    <citation type="submission" date="2020-09" db="EMBL/GenBank/DDBJ databases">
        <authorList>
            <person name="Sun Q."/>
            <person name="Ohkuma M."/>
        </authorList>
    </citation>
    <scope>NUCLEOTIDE SEQUENCE</scope>
    <source>
        <strain evidence="9">JCM 12862</strain>
    </source>
</reference>
<gene>
    <name evidence="9" type="ORF">GCM10007962_23860</name>
</gene>
<dbReference type="Proteomes" id="UP000612329">
    <property type="component" value="Unassembled WGS sequence"/>
</dbReference>
<dbReference type="GO" id="GO:0006508">
    <property type="term" value="P:proteolysis"/>
    <property type="evidence" value="ECO:0007669"/>
    <property type="project" value="UniProtKB-KW"/>
</dbReference>
<evidence type="ECO:0000256" key="5">
    <source>
        <dbReference type="ARBA" id="ARBA00022833"/>
    </source>
</evidence>
<dbReference type="SMART" id="SM00631">
    <property type="entry name" value="Zn_pept"/>
    <property type="match status" value="1"/>
</dbReference>
<feature type="domain" description="Peptidase M14" evidence="8">
    <location>
        <begin position="14"/>
        <end position="348"/>
    </location>
</feature>
<keyword evidence="10" id="KW-1185">Reference proteome</keyword>
<comment type="caution">
    <text evidence="9">The sequence shown here is derived from an EMBL/GenBank/DDBJ whole genome shotgun (WGS) entry which is preliminary data.</text>
</comment>
<organism evidence="9 10">
    <name type="scientific">Yeosuana aromativorans</name>
    <dbReference type="NCBI Taxonomy" id="288019"/>
    <lineage>
        <taxon>Bacteria</taxon>
        <taxon>Pseudomonadati</taxon>
        <taxon>Bacteroidota</taxon>
        <taxon>Flavobacteriia</taxon>
        <taxon>Flavobacteriales</taxon>
        <taxon>Flavobacteriaceae</taxon>
        <taxon>Yeosuana</taxon>
    </lineage>
</organism>
<proteinExistence type="inferred from homology"/>
<dbReference type="PANTHER" id="PTHR11705">
    <property type="entry name" value="PROTEASE FAMILY M14 CARBOXYPEPTIDASE A,B"/>
    <property type="match status" value="1"/>
</dbReference>
<sequence length="385" mass="43824">MEIDILKALFEQYKEHRLSHRYITNDHIKPLISKLDDSAIIKTIGYSVKGKPIYAITIGRGQKRILMWSQMHGNESTTTKALFDVFNTLTSGNSIIEHIINTCTLYIIPILNPDGAEAYTRVNANTVDLNRDAQDLSQPESKVLRQAFLSFKPHFCYNLHGQRTIFSAGSSKNPATVSFLAPAQDEQCTVTDNRKVAMEIIGVMNTMLQTLIPNQVGVYDDAFNINCVGDTFQSENVPTMLFEAGHFPNDYGRDTTREFIYYSMLESLDYISKNDIDGRYHESYFEIPENDKCFFDIIIRKANINPGTQDDFKDIGILYQETLKNGKIEFIPKIEKIDNLSGFFGHREINAQEHEVVTEDETDLETGSEIVFVTINNKKISLLLK</sequence>
<evidence type="ECO:0000256" key="6">
    <source>
        <dbReference type="ARBA" id="ARBA00023049"/>
    </source>
</evidence>
<dbReference type="PROSITE" id="PS52035">
    <property type="entry name" value="PEPTIDASE_M14"/>
    <property type="match status" value="1"/>
</dbReference>
<keyword evidence="6" id="KW-0482">Metalloprotease</keyword>
<comment type="similarity">
    <text evidence="2 7">Belongs to the peptidase M14 family.</text>
</comment>
<dbReference type="PANTHER" id="PTHR11705:SF143">
    <property type="entry name" value="SLL0236 PROTEIN"/>
    <property type="match status" value="1"/>
</dbReference>
<reference evidence="9" key="1">
    <citation type="journal article" date="2014" name="Int. J. Syst. Evol. Microbiol.">
        <title>Complete genome sequence of Corynebacterium casei LMG S-19264T (=DSM 44701T), isolated from a smear-ripened cheese.</title>
        <authorList>
            <consortium name="US DOE Joint Genome Institute (JGI-PGF)"/>
            <person name="Walter F."/>
            <person name="Albersmeier A."/>
            <person name="Kalinowski J."/>
            <person name="Ruckert C."/>
        </authorList>
    </citation>
    <scope>NUCLEOTIDE SEQUENCE</scope>
    <source>
        <strain evidence="9">JCM 12862</strain>
    </source>
</reference>
<dbReference type="SUPFAM" id="SSF53187">
    <property type="entry name" value="Zn-dependent exopeptidases"/>
    <property type="match status" value="1"/>
</dbReference>
<evidence type="ECO:0000259" key="8">
    <source>
        <dbReference type="PROSITE" id="PS52035"/>
    </source>
</evidence>
<evidence type="ECO:0000313" key="10">
    <source>
        <dbReference type="Proteomes" id="UP000612329"/>
    </source>
</evidence>
<evidence type="ECO:0000313" key="9">
    <source>
        <dbReference type="EMBL" id="GGK28848.1"/>
    </source>
</evidence>
<evidence type="ECO:0000256" key="3">
    <source>
        <dbReference type="ARBA" id="ARBA00022670"/>
    </source>
</evidence>
<dbReference type="EMBL" id="BMNR01000005">
    <property type="protein sequence ID" value="GGK28848.1"/>
    <property type="molecule type" value="Genomic_DNA"/>
</dbReference>
<comment type="cofactor">
    <cofactor evidence="1">
        <name>Zn(2+)</name>
        <dbReference type="ChEBI" id="CHEBI:29105"/>
    </cofactor>
</comment>
<keyword evidence="3" id="KW-0645">Protease</keyword>
<evidence type="ECO:0000256" key="1">
    <source>
        <dbReference type="ARBA" id="ARBA00001947"/>
    </source>
</evidence>
<keyword evidence="5" id="KW-0862">Zinc</keyword>
<evidence type="ECO:0000256" key="7">
    <source>
        <dbReference type="PROSITE-ProRule" id="PRU01379"/>
    </source>
</evidence>
<dbReference type="Gene3D" id="3.40.630.10">
    <property type="entry name" value="Zn peptidases"/>
    <property type="match status" value="1"/>
</dbReference>
<dbReference type="GO" id="GO:0005615">
    <property type="term" value="C:extracellular space"/>
    <property type="evidence" value="ECO:0007669"/>
    <property type="project" value="TreeGrafter"/>
</dbReference>
<accession>A0A8J3BKV8</accession>
<protein>
    <submittedName>
        <fullName evidence="9">Peptidase M14</fullName>
    </submittedName>
</protein>
<dbReference type="RefSeq" id="WP_188653398.1">
    <property type="nucleotide sequence ID" value="NZ_BMNR01000005.1"/>
</dbReference>
<dbReference type="InterPro" id="IPR000834">
    <property type="entry name" value="Peptidase_M14"/>
</dbReference>
<dbReference type="GO" id="GO:0008270">
    <property type="term" value="F:zinc ion binding"/>
    <property type="evidence" value="ECO:0007669"/>
    <property type="project" value="InterPro"/>
</dbReference>
<comment type="caution">
    <text evidence="7">Lacks conserved residue(s) required for the propagation of feature annotation.</text>
</comment>
<dbReference type="AlphaFoldDB" id="A0A8J3BKV8"/>
<dbReference type="CDD" id="cd06239">
    <property type="entry name" value="M14-like"/>
    <property type="match status" value="1"/>
</dbReference>
<name>A0A8J3BKV8_9FLAO</name>
<evidence type="ECO:0000256" key="2">
    <source>
        <dbReference type="ARBA" id="ARBA00005988"/>
    </source>
</evidence>
<evidence type="ECO:0000256" key="4">
    <source>
        <dbReference type="ARBA" id="ARBA00022801"/>
    </source>
</evidence>
<keyword evidence="4" id="KW-0378">Hydrolase</keyword>